<proteinExistence type="predicted"/>
<evidence type="ECO:0000259" key="3">
    <source>
        <dbReference type="PROSITE" id="PS50977"/>
    </source>
</evidence>
<dbReference type="Gene3D" id="1.10.357.10">
    <property type="entry name" value="Tetracycline Repressor, domain 2"/>
    <property type="match status" value="1"/>
</dbReference>
<dbReference type="EMBL" id="BMCS01000001">
    <property type="protein sequence ID" value="GGF08687.1"/>
    <property type="molecule type" value="Genomic_DNA"/>
</dbReference>
<gene>
    <name evidence="4" type="ORF">GCM10007298_00710</name>
</gene>
<protein>
    <submittedName>
        <fullName evidence="4">TetR family transcriptional regulator</fullName>
    </submittedName>
</protein>
<dbReference type="PANTHER" id="PTHR30055">
    <property type="entry name" value="HTH-TYPE TRANSCRIPTIONAL REGULATOR RUTR"/>
    <property type="match status" value="1"/>
</dbReference>
<dbReference type="Proteomes" id="UP000632454">
    <property type="component" value="Unassembled WGS sequence"/>
</dbReference>
<keyword evidence="1 2" id="KW-0238">DNA-binding</keyword>
<accession>A0ABQ1U3R3</accession>
<evidence type="ECO:0000313" key="4">
    <source>
        <dbReference type="EMBL" id="GGF08687.1"/>
    </source>
</evidence>
<feature type="domain" description="HTH tetR-type" evidence="3">
    <location>
        <begin position="13"/>
        <end position="73"/>
    </location>
</feature>
<dbReference type="PROSITE" id="PS50977">
    <property type="entry name" value="HTH_TETR_2"/>
    <property type="match status" value="1"/>
</dbReference>
<name>A0ABQ1U3R3_9NOCA</name>
<evidence type="ECO:0000256" key="1">
    <source>
        <dbReference type="ARBA" id="ARBA00023125"/>
    </source>
</evidence>
<dbReference type="InterPro" id="IPR001647">
    <property type="entry name" value="HTH_TetR"/>
</dbReference>
<dbReference type="Pfam" id="PF00440">
    <property type="entry name" value="TetR_N"/>
    <property type="match status" value="1"/>
</dbReference>
<dbReference type="PANTHER" id="PTHR30055:SF187">
    <property type="entry name" value="TRANSCRIPTIONAL REGULATORY PROTEIN"/>
    <property type="match status" value="1"/>
</dbReference>
<evidence type="ECO:0000313" key="5">
    <source>
        <dbReference type="Proteomes" id="UP000632454"/>
    </source>
</evidence>
<dbReference type="SUPFAM" id="SSF46689">
    <property type="entry name" value="Homeodomain-like"/>
    <property type="match status" value="1"/>
</dbReference>
<dbReference type="RefSeq" id="WP_188485855.1">
    <property type="nucleotide sequence ID" value="NZ_BMCS01000001.1"/>
</dbReference>
<organism evidence="4 5">
    <name type="scientific">Williamsia phyllosphaerae</name>
    <dbReference type="NCBI Taxonomy" id="885042"/>
    <lineage>
        <taxon>Bacteria</taxon>
        <taxon>Bacillati</taxon>
        <taxon>Actinomycetota</taxon>
        <taxon>Actinomycetes</taxon>
        <taxon>Mycobacteriales</taxon>
        <taxon>Nocardiaceae</taxon>
        <taxon>Williamsia</taxon>
    </lineage>
</organism>
<sequence length="204" mass="22211">MAPPTDIDTAPGDDTVVRLLEAMATSVDERGFKATTVADVVRIAKTSRRTFYEHFSGRDDCFLALLARVNGELIAHITDAVDRSLPWREQVRQAIEAWIGGSLSRPAITLSWILDTPGLGTAARAQQRESMAEFYSLIADLLDSPTYHVEHPQPVPRYVSIILVGGLRELLAIHVEDSGDVSDIEDIVDAATEATIAVLSASID</sequence>
<comment type="caution">
    <text evidence="4">The sequence shown here is derived from an EMBL/GenBank/DDBJ whole genome shotgun (WGS) entry which is preliminary data.</text>
</comment>
<evidence type="ECO:0000256" key="2">
    <source>
        <dbReference type="PROSITE-ProRule" id="PRU00335"/>
    </source>
</evidence>
<dbReference type="InterPro" id="IPR009057">
    <property type="entry name" value="Homeodomain-like_sf"/>
</dbReference>
<feature type="DNA-binding region" description="H-T-H motif" evidence="2">
    <location>
        <begin position="36"/>
        <end position="55"/>
    </location>
</feature>
<keyword evidence="5" id="KW-1185">Reference proteome</keyword>
<dbReference type="InterPro" id="IPR050109">
    <property type="entry name" value="HTH-type_TetR-like_transc_reg"/>
</dbReference>
<reference evidence="5" key="1">
    <citation type="journal article" date="2019" name="Int. J. Syst. Evol. Microbiol.">
        <title>The Global Catalogue of Microorganisms (GCM) 10K type strain sequencing project: providing services to taxonomists for standard genome sequencing and annotation.</title>
        <authorList>
            <consortium name="The Broad Institute Genomics Platform"/>
            <consortium name="The Broad Institute Genome Sequencing Center for Infectious Disease"/>
            <person name="Wu L."/>
            <person name="Ma J."/>
        </authorList>
    </citation>
    <scope>NUCLEOTIDE SEQUENCE [LARGE SCALE GENOMIC DNA]</scope>
    <source>
        <strain evidence="5">CCM 7855</strain>
    </source>
</reference>